<dbReference type="RefSeq" id="WP_015494149.1">
    <property type="nucleotide sequence ID" value="NC_020908.1"/>
</dbReference>
<gene>
    <name evidence="1" type="ORF">OA238_c06980</name>
</gene>
<evidence type="ECO:0000313" key="2">
    <source>
        <dbReference type="Proteomes" id="UP000004688"/>
    </source>
</evidence>
<keyword evidence="2" id="KW-1185">Reference proteome</keyword>
<reference evidence="1 2" key="1">
    <citation type="journal article" date="2013" name="PLoS ONE">
        <title>Poles Apart: Arctic and Antarctic Octadecabacter strains Share High Genome Plasticity and a New Type of Xanthorhodopsin.</title>
        <authorList>
            <person name="Vollmers J."/>
            <person name="Voget S."/>
            <person name="Dietrich S."/>
            <person name="Gollnow K."/>
            <person name="Smits M."/>
            <person name="Meyer K."/>
            <person name="Brinkhoff T."/>
            <person name="Simon M."/>
            <person name="Daniel R."/>
        </authorList>
    </citation>
    <scope>NUCLEOTIDE SEQUENCE [LARGE SCALE GENOMIC DNA]</scope>
    <source>
        <strain evidence="1 2">238</strain>
    </source>
</reference>
<dbReference type="Proteomes" id="UP000004688">
    <property type="component" value="Chromosome"/>
</dbReference>
<protein>
    <submittedName>
        <fullName evidence="1">Uncharacterized protein</fullName>
    </submittedName>
</protein>
<evidence type="ECO:0000313" key="1">
    <source>
        <dbReference type="EMBL" id="AGI70920.1"/>
    </source>
</evidence>
<dbReference type="EMBL" id="CP003742">
    <property type="protein sequence ID" value="AGI70920.1"/>
    <property type="molecule type" value="Genomic_DNA"/>
</dbReference>
<name>M9RMA4_9RHOB</name>
<dbReference type="OrthoDB" id="7823601at2"/>
<dbReference type="KEGG" id="oar:OA238_c06980"/>
<accession>M9RMA4</accession>
<dbReference type="HOGENOM" id="CLU_751909_0_0_5"/>
<dbReference type="STRING" id="391616.OA238_c06980"/>
<organism evidence="1 2">
    <name type="scientific">Octadecabacter arcticus 238</name>
    <dbReference type="NCBI Taxonomy" id="391616"/>
    <lineage>
        <taxon>Bacteria</taxon>
        <taxon>Pseudomonadati</taxon>
        <taxon>Pseudomonadota</taxon>
        <taxon>Alphaproteobacteria</taxon>
        <taxon>Rhodobacterales</taxon>
        <taxon>Roseobacteraceae</taxon>
        <taxon>Octadecabacter</taxon>
    </lineage>
</organism>
<sequence>MIRLAFLGVLLLGGLIALGGFFLVRGSETMLTDAPQQEQTASMQPDPVVAEAERLYFLQGIDLDQGAITLVLFNLGPSPLIVRDIDVLKAAQDSAYVTMTGTDGQTLGQFTPATASALTEDNIAQIYRDDRLVGTVSCAMSACGSFADTPDINYGDLRTASAPIQRIEDHFDTHADYLSTIDAIAVDPDFMLLHARPRTDFPQPRNAASMQISFPTVIAPASAPLDAVAHELLVSFALASVLPDGASLRDVTITDLGNGVVGDGDSRTPVLAGGAPISYPDVRYYSVTALVDGAADLDQSALDTLTNQTLDQYDFAADFAVFAREHLQSSCADCFWILVDGGSSTRARVIQSQPESYALEYFDLRDTP</sequence>
<proteinExistence type="predicted"/>
<dbReference type="AlphaFoldDB" id="M9RMA4"/>